<feature type="chain" id="PRO_5021431167" evidence="1">
    <location>
        <begin position="28"/>
        <end position="572"/>
    </location>
</feature>
<keyword evidence="1" id="KW-0732">Signal</keyword>
<name>A0A504J1B7_9FLAO</name>
<dbReference type="Proteomes" id="UP000315540">
    <property type="component" value="Unassembled WGS sequence"/>
</dbReference>
<keyword evidence="5" id="KW-1185">Reference proteome</keyword>
<feature type="domain" description="DUF4214" evidence="2">
    <location>
        <begin position="353"/>
        <end position="403"/>
    </location>
</feature>
<dbReference type="Pfam" id="PF13946">
    <property type="entry name" value="DUF4214"/>
    <property type="match status" value="1"/>
</dbReference>
<gene>
    <name evidence="4" type="ORF">FHK87_17095</name>
</gene>
<dbReference type="PROSITE" id="PS51257">
    <property type="entry name" value="PROKAR_LIPOPROTEIN"/>
    <property type="match status" value="1"/>
</dbReference>
<proteinExistence type="predicted"/>
<comment type="caution">
    <text evidence="4">The sequence shown here is derived from an EMBL/GenBank/DDBJ whole genome shotgun (WGS) entry which is preliminary data.</text>
</comment>
<dbReference type="InterPro" id="IPR038255">
    <property type="entry name" value="PBS_linker_sf"/>
</dbReference>
<organism evidence="4 5">
    <name type="scientific">Aquimarina algicola</name>
    <dbReference type="NCBI Taxonomy" id="2589995"/>
    <lineage>
        <taxon>Bacteria</taxon>
        <taxon>Pseudomonadati</taxon>
        <taxon>Bacteroidota</taxon>
        <taxon>Flavobacteriia</taxon>
        <taxon>Flavobacteriales</taxon>
        <taxon>Flavobacteriaceae</taxon>
        <taxon>Aquimarina</taxon>
    </lineage>
</organism>
<dbReference type="Pfam" id="PF26571">
    <property type="entry name" value="VldE"/>
    <property type="match status" value="1"/>
</dbReference>
<sequence length="572" mass="63989">MKFNKIVNCFSILLALFISSCSNEVFDEVTPPSNEGIDSELHSDDPHGEIIEFSDQSENLKFFVGESTKIDPTNTFQGAEIILSTTSDLQSIEYQIQSIDGVWSEWEPILYEGIQEGYYSVHLNIDNNKHYKNLKFKNLKDVQYAKFLFTGIPGEHMVKSKSVSGGKAPINGRWNPPAHIRAIGDNQSISFTQDSGACSGGLLNGTNILRRALRDRFPQIFLAGGYCCRAIGGNGCLSGRPTPAGTPSQHSYGRAVDLHIRTVGGQADNGAGDPVAHWLIENASAIGIQFIIWDRSTWRADRPRGSKVRNYGGPNPHVDHLHIELSRAGSRGQTPWFTGGGDTNSPVGPFPNREDFVTQLYIDIFKRIPNETDLKNWVNKLRSGNISKNGLITLLVNSQEARNVSGIPGESPENFLRRIFKLMLKRSIGEQSIPGWMNSTNRDKNKISAAIFDSIEYRNHFGKYRPFSSSTAFVKAQFKNILKREAESNNPFISQLNAGRSVRDVLFDIVNSQESINRYGTDPVIRAHRAILQRDPIGIHHIHWQRIFDEQGHTGLLNGLFNSNEYRLQFGQ</sequence>
<feature type="domain" description="ARB-07466-like C-terminal" evidence="3">
    <location>
        <begin position="235"/>
        <end position="315"/>
    </location>
</feature>
<dbReference type="InterPro" id="IPR025282">
    <property type="entry name" value="DUF4214"/>
</dbReference>
<evidence type="ECO:0000313" key="4">
    <source>
        <dbReference type="EMBL" id="TPN84646.1"/>
    </source>
</evidence>
<evidence type="ECO:0000259" key="3">
    <source>
        <dbReference type="Pfam" id="PF26571"/>
    </source>
</evidence>
<reference evidence="4 5" key="1">
    <citation type="submission" date="2019-06" db="EMBL/GenBank/DDBJ databases">
        <authorList>
            <person name="Meng X."/>
        </authorList>
    </citation>
    <scope>NUCLEOTIDE SEQUENCE [LARGE SCALE GENOMIC DNA]</scope>
    <source>
        <strain evidence="4 5">M625</strain>
    </source>
</reference>
<dbReference type="AlphaFoldDB" id="A0A504J1B7"/>
<dbReference type="EMBL" id="VFWZ01000005">
    <property type="protein sequence ID" value="TPN84646.1"/>
    <property type="molecule type" value="Genomic_DNA"/>
</dbReference>
<evidence type="ECO:0000256" key="1">
    <source>
        <dbReference type="SAM" id="SignalP"/>
    </source>
</evidence>
<dbReference type="Gene3D" id="1.10.3130.20">
    <property type="entry name" value="Phycobilisome linker domain"/>
    <property type="match status" value="2"/>
</dbReference>
<dbReference type="InterPro" id="IPR009045">
    <property type="entry name" value="Zn_M74/Hedgehog-like"/>
</dbReference>
<feature type="signal peptide" evidence="1">
    <location>
        <begin position="1"/>
        <end position="27"/>
    </location>
</feature>
<protein>
    <submittedName>
        <fullName evidence="4">DUF4214 domain-containing protein</fullName>
    </submittedName>
</protein>
<dbReference type="OrthoDB" id="2989771at2"/>
<evidence type="ECO:0000313" key="5">
    <source>
        <dbReference type="Proteomes" id="UP000315540"/>
    </source>
</evidence>
<dbReference type="SUPFAM" id="SSF55166">
    <property type="entry name" value="Hedgehog/DD-peptidase"/>
    <property type="match status" value="1"/>
</dbReference>
<dbReference type="InterPro" id="IPR058593">
    <property type="entry name" value="ARB_07466-like_C"/>
</dbReference>
<dbReference type="RefSeq" id="WP_140594981.1">
    <property type="nucleotide sequence ID" value="NZ_VFWZ01000005.1"/>
</dbReference>
<evidence type="ECO:0000259" key="2">
    <source>
        <dbReference type="Pfam" id="PF13946"/>
    </source>
</evidence>
<accession>A0A504J1B7</accession>